<gene>
    <name evidence="8" type="primary">MLO</name>
    <name evidence="10" type="ORF">FSB_LOCUS12692</name>
</gene>
<evidence type="ECO:0000256" key="5">
    <source>
        <dbReference type="ARBA" id="ARBA00022989"/>
    </source>
</evidence>
<feature type="transmembrane region" description="Helical" evidence="9">
    <location>
        <begin position="171"/>
        <end position="192"/>
    </location>
</feature>
<feature type="transmembrane region" description="Helical" evidence="9">
    <location>
        <begin position="17"/>
        <end position="41"/>
    </location>
</feature>
<evidence type="ECO:0000256" key="6">
    <source>
        <dbReference type="ARBA" id="ARBA00023136"/>
    </source>
</evidence>
<dbReference type="PANTHER" id="PTHR31942">
    <property type="entry name" value="MLO-LIKE PROTEIN 1"/>
    <property type="match status" value="1"/>
</dbReference>
<dbReference type="Pfam" id="PF03094">
    <property type="entry name" value="Mlo"/>
    <property type="match status" value="1"/>
</dbReference>
<organism evidence="10">
    <name type="scientific">Fagus sylvatica</name>
    <name type="common">Beechnut</name>
    <dbReference type="NCBI Taxonomy" id="28930"/>
    <lineage>
        <taxon>Eukaryota</taxon>
        <taxon>Viridiplantae</taxon>
        <taxon>Streptophyta</taxon>
        <taxon>Embryophyta</taxon>
        <taxon>Tracheophyta</taxon>
        <taxon>Spermatophyta</taxon>
        <taxon>Magnoliopsida</taxon>
        <taxon>eudicotyledons</taxon>
        <taxon>Gunneridae</taxon>
        <taxon>Pentapetalae</taxon>
        <taxon>rosids</taxon>
        <taxon>fabids</taxon>
        <taxon>Fagales</taxon>
        <taxon>Fagaceae</taxon>
        <taxon>Fagus</taxon>
    </lineage>
</organism>
<evidence type="ECO:0000256" key="7">
    <source>
        <dbReference type="ARBA" id="ARBA00023265"/>
    </source>
</evidence>
<keyword evidence="3 8" id="KW-0812">Transmembrane</keyword>
<accession>A0A2N9FCS0</accession>
<keyword evidence="5 8" id="KW-1133">Transmembrane helix</keyword>
<evidence type="ECO:0000256" key="3">
    <source>
        <dbReference type="ARBA" id="ARBA00022692"/>
    </source>
</evidence>
<evidence type="ECO:0000256" key="1">
    <source>
        <dbReference type="ARBA" id="ARBA00004141"/>
    </source>
</evidence>
<reference evidence="10" key="1">
    <citation type="submission" date="2018-02" db="EMBL/GenBank/DDBJ databases">
        <authorList>
            <person name="Cohen D.B."/>
            <person name="Kent A.D."/>
        </authorList>
    </citation>
    <scope>NUCLEOTIDE SEQUENCE</scope>
</reference>
<dbReference type="PANTHER" id="PTHR31942:SF59">
    <property type="entry name" value="MLO-LIKE PROTEIN"/>
    <property type="match status" value="1"/>
</dbReference>
<comment type="similarity">
    <text evidence="2 8">Belongs to the MLO family.</text>
</comment>
<dbReference type="EMBL" id="OIVN01000735">
    <property type="protein sequence ID" value="SPC84810.1"/>
    <property type="molecule type" value="Genomic_DNA"/>
</dbReference>
<dbReference type="InterPro" id="IPR004326">
    <property type="entry name" value="Mlo"/>
</dbReference>
<feature type="transmembrane region" description="Helical" evidence="9">
    <location>
        <begin position="323"/>
        <end position="350"/>
    </location>
</feature>
<proteinExistence type="inferred from homology"/>
<sequence>MAGGDTSGPSLEHTPTWALASVCFIFISVSFILEYIIHLLTHWLKRHRKTALNDAVEKLKSELMLLGFMSLLLAVTQERISKICVPSKVGNIMLPCKKQADSESANLEVLKHFTKVMMWNLSSMNDLWRPHRRLDDDDKSASPPPPEVVAVNDSCSKGKVAFMSQDGIHQLHIFIFVLAVMQIVYTVLTLALGRAKMRRWEAWEKETQTTEYQVANDPNRFRFTRQTTFGRRHLTTCTDTSFQLWIKCFFRQFFNSVAKVDYLTLRHGFISAHLSGRIDNFNFKNYIQRSLEEDFKAVVGISPIMWFVVVILLLLDVNGWHVYLWLSCIPLLIVLVLGAKLEVIVASMAIQNKDQHNVIKGTPLVRPNDRLFWFGHPGFVLTLIHYTLFVNAFEFAFFIWVTIQFGFNSCYHEHTAIIIVRIVLAVTVQVICSYITLPLYALVTQMGSNFKSKVLEEQMAKIIRQWHAEVRERRKKQEQFFQSPRTSLSTEWSPRRISANEFSSFLRPTSVPSYSIHRGEIVEEEEENIVREEAAGSSRRPSRAVQLELPTVRRM</sequence>
<protein>
    <recommendedName>
        <fullName evidence="8">MLO-like protein</fullName>
    </recommendedName>
</protein>
<keyword evidence="7 8" id="KW-0568">Pathogenesis-related protein</keyword>
<name>A0A2N9FCS0_FAGSY</name>
<dbReference type="GO" id="GO:0006952">
    <property type="term" value="P:defense response"/>
    <property type="evidence" value="ECO:0007669"/>
    <property type="project" value="UniProtKB-KW"/>
</dbReference>
<dbReference type="GO" id="GO:0016020">
    <property type="term" value="C:membrane"/>
    <property type="evidence" value="ECO:0007669"/>
    <property type="project" value="UniProtKB-SubCell"/>
</dbReference>
<keyword evidence="4 8" id="KW-0611">Plant defense</keyword>
<evidence type="ECO:0000256" key="2">
    <source>
        <dbReference type="ARBA" id="ARBA00006574"/>
    </source>
</evidence>
<keyword evidence="6 8" id="KW-0472">Membrane</keyword>
<evidence type="ECO:0000313" key="10">
    <source>
        <dbReference type="EMBL" id="SPC84810.1"/>
    </source>
</evidence>
<feature type="transmembrane region" description="Helical" evidence="9">
    <location>
        <begin position="297"/>
        <end position="317"/>
    </location>
</feature>
<dbReference type="GO" id="GO:0005516">
    <property type="term" value="F:calmodulin binding"/>
    <property type="evidence" value="ECO:0007669"/>
    <property type="project" value="UniProtKB-KW"/>
</dbReference>
<keyword evidence="8" id="KW-0112">Calmodulin-binding</keyword>
<evidence type="ECO:0000256" key="8">
    <source>
        <dbReference type="RuleBase" id="RU280816"/>
    </source>
</evidence>
<feature type="transmembrane region" description="Helical" evidence="9">
    <location>
        <begin position="415"/>
        <end position="443"/>
    </location>
</feature>
<comment type="function">
    <text evidence="8">May be involved in modulation of pathogen defense and leaf cell death.</text>
</comment>
<evidence type="ECO:0000256" key="9">
    <source>
        <dbReference type="SAM" id="Phobius"/>
    </source>
</evidence>
<feature type="transmembrane region" description="Helical" evidence="9">
    <location>
        <begin position="371"/>
        <end position="403"/>
    </location>
</feature>
<evidence type="ECO:0000256" key="4">
    <source>
        <dbReference type="ARBA" id="ARBA00022821"/>
    </source>
</evidence>
<comment type="subcellular location">
    <subcellularLocation>
        <location evidence="1 8">Membrane</location>
        <topology evidence="1 8">Multi-pass membrane protein</topology>
    </subcellularLocation>
</comment>
<comment type="domain">
    <text evidence="8">The C-terminus contains a calmodulin-binding domain, which binds calmodulin in a calcium-dependent fashion.</text>
</comment>
<dbReference type="AlphaFoldDB" id="A0A2N9FCS0"/>